<dbReference type="PANTHER" id="PTHR30027:SF3">
    <property type="entry name" value="16S RRNA (URACIL(1498)-N(3))-METHYLTRANSFERASE"/>
    <property type="match status" value="1"/>
</dbReference>
<feature type="domain" description="Ribosomal RNA small subunit methyltransferase E PUA-like" evidence="14">
    <location>
        <begin position="30"/>
        <end position="73"/>
    </location>
</feature>
<comment type="function">
    <text evidence="10 12">Specifically methylates the N3 position of the uracil ring of uridine 1498 (m3U1498) in 16S rRNA. Acts on the fully assembled 30S ribosomal subunit.</text>
</comment>
<sequence length="249" mass="27552">MIFGELTVREIRIYQPGDYQSGQLVELSPEAGQHVAVVLRMQPGDPLTLFCGDNREFSAVIEHVKKKQVKVLIESVNEKNRESPLSIHLAQAISKGDRMEMVMQKSVELGVASITPLITERCAVKLDKERMAKKLHQWQNIVIAACEQSGRNVIPPVHPPVPLDEYLSLGHSAFKFILHPEGNKTWRDYAINQSDITLIIGPEGGLTDEEIKLACKSDYLPLSLGPRILRTETAAITALSVLQAVGGDL</sequence>
<keyword evidence="5 12" id="KW-0963">Cytoplasm</keyword>
<dbReference type="InterPro" id="IPR029026">
    <property type="entry name" value="tRNA_m1G_MTases_N"/>
</dbReference>
<dbReference type="Pfam" id="PF20260">
    <property type="entry name" value="PUA_4"/>
    <property type="match status" value="1"/>
</dbReference>
<keyword evidence="6 12" id="KW-0698">rRNA processing</keyword>
<feature type="domain" description="Ribosomal RNA small subunit methyltransferase E methyltransferase" evidence="13">
    <location>
        <begin position="82"/>
        <end position="243"/>
    </location>
</feature>
<dbReference type="AlphaFoldDB" id="A0A378KXX6"/>
<evidence type="ECO:0000256" key="12">
    <source>
        <dbReference type="PIRNR" id="PIRNR015601"/>
    </source>
</evidence>
<keyword evidence="7 12" id="KW-0489">Methyltransferase</keyword>
<evidence type="ECO:0000256" key="7">
    <source>
        <dbReference type="ARBA" id="ARBA00022603"/>
    </source>
</evidence>
<evidence type="ECO:0000256" key="10">
    <source>
        <dbReference type="ARBA" id="ARBA00025699"/>
    </source>
</evidence>
<dbReference type="EC" id="2.1.1.193" evidence="3 12"/>
<evidence type="ECO:0000313" key="17">
    <source>
        <dbReference type="Proteomes" id="UP000054639"/>
    </source>
</evidence>
<dbReference type="Proteomes" id="UP000254230">
    <property type="component" value="Unassembled WGS sequence"/>
</dbReference>
<keyword evidence="9 12" id="KW-0949">S-adenosyl-L-methionine</keyword>
<protein>
    <recommendedName>
        <fullName evidence="4 12">Ribosomal RNA small subunit methyltransferase E</fullName>
        <ecNumber evidence="3 12">2.1.1.193</ecNumber>
    </recommendedName>
</protein>
<dbReference type="STRING" id="45072.Lqua_2770"/>
<evidence type="ECO:0000256" key="6">
    <source>
        <dbReference type="ARBA" id="ARBA00022552"/>
    </source>
</evidence>
<dbReference type="PANTHER" id="PTHR30027">
    <property type="entry name" value="RIBOSOMAL RNA SMALL SUBUNIT METHYLTRANSFERASE E"/>
    <property type="match status" value="1"/>
</dbReference>
<dbReference type="Pfam" id="PF04452">
    <property type="entry name" value="Methyltrans_RNA"/>
    <property type="match status" value="1"/>
</dbReference>
<accession>A0A378KXX6</accession>
<dbReference type="SUPFAM" id="SSF88697">
    <property type="entry name" value="PUA domain-like"/>
    <property type="match status" value="1"/>
</dbReference>
<reference evidence="15 17" key="1">
    <citation type="submission" date="2015-11" db="EMBL/GenBank/DDBJ databases">
        <title>Genomic analysis of 38 Legionella species identifies large and diverse effector repertoires.</title>
        <authorList>
            <person name="Burstein D."/>
            <person name="Amaro F."/>
            <person name="Zusman T."/>
            <person name="Lifshitz Z."/>
            <person name="Cohen O."/>
            <person name="Gilbert J.A."/>
            <person name="Pupko T."/>
            <person name="Shuman H.A."/>
            <person name="Segal G."/>
        </authorList>
    </citation>
    <scope>NUCLEOTIDE SEQUENCE [LARGE SCALE GENOMIC DNA]</scope>
    <source>
        <strain evidence="15 17">ATCC 49507</strain>
    </source>
</reference>
<evidence type="ECO:0000256" key="2">
    <source>
        <dbReference type="ARBA" id="ARBA00005528"/>
    </source>
</evidence>
<dbReference type="NCBIfam" id="NF008692">
    <property type="entry name" value="PRK11713.1-5"/>
    <property type="match status" value="1"/>
</dbReference>
<name>A0A378KXX6_9GAMM</name>
<evidence type="ECO:0000256" key="1">
    <source>
        <dbReference type="ARBA" id="ARBA00004496"/>
    </source>
</evidence>
<gene>
    <name evidence="16" type="primary">rsmE</name>
    <name evidence="15" type="ORF">Lqua_2770</name>
    <name evidence="16" type="ORF">NCTC12376_03281</name>
</gene>
<dbReference type="Gene3D" id="2.40.240.20">
    <property type="entry name" value="Hypothetical PUA domain-like, domain 1"/>
    <property type="match status" value="1"/>
</dbReference>
<organism evidence="16 18">
    <name type="scientific">Legionella quateirensis</name>
    <dbReference type="NCBI Taxonomy" id="45072"/>
    <lineage>
        <taxon>Bacteria</taxon>
        <taxon>Pseudomonadati</taxon>
        <taxon>Pseudomonadota</taxon>
        <taxon>Gammaproteobacteria</taxon>
        <taxon>Legionellales</taxon>
        <taxon>Legionellaceae</taxon>
        <taxon>Legionella</taxon>
    </lineage>
</organism>
<evidence type="ECO:0000259" key="13">
    <source>
        <dbReference type="Pfam" id="PF04452"/>
    </source>
</evidence>
<evidence type="ECO:0000256" key="11">
    <source>
        <dbReference type="ARBA" id="ARBA00047944"/>
    </source>
</evidence>
<evidence type="ECO:0000313" key="18">
    <source>
        <dbReference type="Proteomes" id="UP000254230"/>
    </source>
</evidence>
<dbReference type="EMBL" id="LNYR01000038">
    <property type="protein sequence ID" value="KTD44935.1"/>
    <property type="molecule type" value="Genomic_DNA"/>
</dbReference>
<dbReference type="GO" id="GO:0070475">
    <property type="term" value="P:rRNA base methylation"/>
    <property type="evidence" value="ECO:0007669"/>
    <property type="project" value="TreeGrafter"/>
</dbReference>
<dbReference type="Proteomes" id="UP000054639">
    <property type="component" value="Unassembled WGS sequence"/>
</dbReference>
<dbReference type="InterPro" id="IPR029028">
    <property type="entry name" value="Alpha/beta_knot_MTases"/>
</dbReference>
<reference evidence="16 18" key="2">
    <citation type="submission" date="2018-06" db="EMBL/GenBank/DDBJ databases">
        <authorList>
            <consortium name="Pathogen Informatics"/>
            <person name="Doyle S."/>
        </authorList>
    </citation>
    <scope>NUCLEOTIDE SEQUENCE [LARGE SCALE GENOMIC DNA]</scope>
    <source>
        <strain evidence="16 18">NCTC12376</strain>
    </source>
</reference>
<dbReference type="CDD" id="cd18084">
    <property type="entry name" value="RsmE-like"/>
    <property type="match status" value="1"/>
</dbReference>
<evidence type="ECO:0000256" key="9">
    <source>
        <dbReference type="ARBA" id="ARBA00022691"/>
    </source>
</evidence>
<evidence type="ECO:0000313" key="15">
    <source>
        <dbReference type="EMBL" id="KTD44935.1"/>
    </source>
</evidence>
<dbReference type="EMBL" id="UGOW01000001">
    <property type="protein sequence ID" value="STY19442.1"/>
    <property type="molecule type" value="Genomic_DNA"/>
</dbReference>
<proteinExistence type="inferred from homology"/>
<dbReference type="Gene3D" id="3.40.1280.10">
    <property type="match status" value="1"/>
</dbReference>
<evidence type="ECO:0000259" key="14">
    <source>
        <dbReference type="Pfam" id="PF20260"/>
    </source>
</evidence>
<keyword evidence="17" id="KW-1185">Reference proteome</keyword>
<dbReference type="NCBIfam" id="TIGR00046">
    <property type="entry name" value="RsmE family RNA methyltransferase"/>
    <property type="match status" value="1"/>
</dbReference>
<keyword evidence="8 12" id="KW-0808">Transferase</keyword>
<evidence type="ECO:0000256" key="4">
    <source>
        <dbReference type="ARBA" id="ARBA00013673"/>
    </source>
</evidence>
<dbReference type="InterPro" id="IPR046886">
    <property type="entry name" value="RsmE_MTase_dom"/>
</dbReference>
<comment type="subcellular location">
    <subcellularLocation>
        <location evidence="1 12">Cytoplasm</location>
    </subcellularLocation>
</comment>
<dbReference type="SUPFAM" id="SSF75217">
    <property type="entry name" value="alpha/beta knot"/>
    <property type="match status" value="1"/>
</dbReference>
<dbReference type="InterPro" id="IPR046887">
    <property type="entry name" value="RsmE_PUA-like"/>
</dbReference>
<comment type="similarity">
    <text evidence="2 12">Belongs to the RNA methyltransferase RsmE family.</text>
</comment>
<evidence type="ECO:0000256" key="3">
    <source>
        <dbReference type="ARBA" id="ARBA00012328"/>
    </source>
</evidence>
<evidence type="ECO:0000313" key="16">
    <source>
        <dbReference type="EMBL" id="STY19442.1"/>
    </source>
</evidence>
<evidence type="ECO:0000256" key="8">
    <source>
        <dbReference type="ARBA" id="ARBA00022679"/>
    </source>
</evidence>
<evidence type="ECO:0000256" key="5">
    <source>
        <dbReference type="ARBA" id="ARBA00022490"/>
    </source>
</evidence>
<dbReference type="GO" id="GO:0005737">
    <property type="term" value="C:cytoplasm"/>
    <property type="evidence" value="ECO:0007669"/>
    <property type="project" value="UniProtKB-SubCell"/>
</dbReference>
<dbReference type="PIRSF" id="PIRSF015601">
    <property type="entry name" value="MTase_slr0722"/>
    <property type="match status" value="1"/>
</dbReference>
<dbReference type="InterPro" id="IPR015947">
    <property type="entry name" value="PUA-like_sf"/>
</dbReference>
<dbReference type="GO" id="GO:0070042">
    <property type="term" value="F:rRNA (uridine-N3-)-methyltransferase activity"/>
    <property type="evidence" value="ECO:0007669"/>
    <property type="project" value="TreeGrafter"/>
</dbReference>
<comment type="catalytic activity">
    <reaction evidence="11 12">
        <text>uridine(1498) in 16S rRNA + S-adenosyl-L-methionine = N(3)-methyluridine(1498) in 16S rRNA + S-adenosyl-L-homocysteine + H(+)</text>
        <dbReference type="Rhea" id="RHEA:42920"/>
        <dbReference type="Rhea" id="RHEA-COMP:10283"/>
        <dbReference type="Rhea" id="RHEA-COMP:10284"/>
        <dbReference type="ChEBI" id="CHEBI:15378"/>
        <dbReference type="ChEBI" id="CHEBI:57856"/>
        <dbReference type="ChEBI" id="CHEBI:59789"/>
        <dbReference type="ChEBI" id="CHEBI:65315"/>
        <dbReference type="ChEBI" id="CHEBI:74502"/>
        <dbReference type="EC" id="2.1.1.193"/>
    </reaction>
</comment>
<dbReference type="InterPro" id="IPR006700">
    <property type="entry name" value="RsmE"/>
</dbReference>